<keyword evidence="3" id="KW-1185">Reference proteome</keyword>
<dbReference type="EMBL" id="JAYKXP010000068">
    <property type="protein sequence ID" value="KAK7032068.1"/>
    <property type="molecule type" value="Genomic_DNA"/>
</dbReference>
<feature type="region of interest" description="Disordered" evidence="1">
    <location>
        <begin position="1"/>
        <end position="60"/>
    </location>
</feature>
<gene>
    <name evidence="2" type="ORF">VNI00_013437</name>
</gene>
<organism evidence="2 3">
    <name type="scientific">Paramarasmius palmivorus</name>
    <dbReference type="NCBI Taxonomy" id="297713"/>
    <lineage>
        <taxon>Eukaryota</taxon>
        <taxon>Fungi</taxon>
        <taxon>Dikarya</taxon>
        <taxon>Basidiomycota</taxon>
        <taxon>Agaricomycotina</taxon>
        <taxon>Agaricomycetes</taxon>
        <taxon>Agaricomycetidae</taxon>
        <taxon>Agaricales</taxon>
        <taxon>Marasmiineae</taxon>
        <taxon>Marasmiaceae</taxon>
        <taxon>Paramarasmius</taxon>
    </lineage>
</organism>
<reference evidence="2 3" key="1">
    <citation type="submission" date="2024-01" db="EMBL/GenBank/DDBJ databases">
        <title>A draft genome for a cacao thread blight-causing isolate of Paramarasmius palmivorus.</title>
        <authorList>
            <person name="Baruah I.K."/>
            <person name="Bukari Y."/>
            <person name="Amoako-Attah I."/>
            <person name="Meinhardt L.W."/>
            <person name="Bailey B.A."/>
            <person name="Cohen S.P."/>
        </authorList>
    </citation>
    <scope>NUCLEOTIDE SEQUENCE [LARGE SCALE GENOMIC DNA]</scope>
    <source>
        <strain evidence="2 3">GH-12</strain>
    </source>
</reference>
<comment type="caution">
    <text evidence="2">The sequence shown here is derived from an EMBL/GenBank/DDBJ whole genome shotgun (WGS) entry which is preliminary data.</text>
</comment>
<feature type="compositionally biased region" description="Acidic residues" evidence="1">
    <location>
        <begin position="44"/>
        <end position="60"/>
    </location>
</feature>
<dbReference type="Proteomes" id="UP001383192">
    <property type="component" value="Unassembled WGS sequence"/>
</dbReference>
<name>A0AAW0C0Z5_9AGAR</name>
<accession>A0AAW0C0Z5</accession>
<sequence length="91" mass="9694">MASSDGLSSDKEDSDDEGSSSGGVEDEEVDDDKKSNNGSAGEGNGDENGDYSDMDISEDEQLYFTAEETLLKAAIVVPPTASWYGKRKPHL</sequence>
<proteinExistence type="predicted"/>
<protein>
    <submittedName>
        <fullName evidence="2">Uncharacterized protein</fullName>
    </submittedName>
</protein>
<evidence type="ECO:0000313" key="2">
    <source>
        <dbReference type="EMBL" id="KAK7032068.1"/>
    </source>
</evidence>
<evidence type="ECO:0000313" key="3">
    <source>
        <dbReference type="Proteomes" id="UP001383192"/>
    </source>
</evidence>
<feature type="compositionally biased region" description="Acidic residues" evidence="1">
    <location>
        <begin position="12"/>
        <end position="30"/>
    </location>
</feature>
<evidence type="ECO:0000256" key="1">
    <source>
        <dbReference type="SAM" id="MobiDB-lite"/>
    </source>
</evidence>
<dbReference type="AlphaFoldDB" id="A0AAW0C0Z5"/>